<organism evidence="7 8">
    <name type="scientific">Candidatus Thalassospirochaeta sargassi</name>
    <dbReference type="NCBI Taxonomy" id="3119039"/>
    <lineage>
        <taxon>Bacteria</taxon>
        <taxon>Pseudomonadati</taxon>
        <taxon>Spirochaetota</taxon>
        <taxon>Spirochaetia</taxon>
        <taxon>Spirochaetales</taxon>
        <taxon>Spirochaetaceae</taxon>
        <taxon>Candidatus Thalassospirochaeta</taxon>
    </lineage>
</organism>
<dbReference type="InterPro" id="IPR006143">
    <property type="entry name" value="RND_pump_MFP"/>
</dbReference>
<dbReference type="PANTHER" id="PTHR32347">
    <property type="entry name" value="EFFLUX SYSTEM COMPONENT YKNX-RELATED"/>
    <property type="match status" value="1"/>
</dbReference>
<proteinExistence type="inferred from homology"/>
<evidence type="ECO:0000256" key="4">
    <source>
        <dbReference type="SAM" id="Coils"/>
    </source>
</evidence>
<feature type="transmembrane region" description="Helical" evidence="5">
    <location>
        <begin position="27"/>
        <end position="46"/>
    </location>
</feature>
<dbReference type="AlphaFoldDB" id="A0AAJ1ICC2"/>
<comment type="caution">
    <text evidence="7">The sequence shown here is derived from an EMBL/GenBank/DDBJ whole genome shotgun (WGS) entry which is preliminary data.</text>
</comment>
<dbReference type="GO" id="GO:0016020">
    <property type="term" value="C:membrane"/>
    <property type="evidence" value="ECO:0007669"/>
    <property type="project" value="InterPro"/>
</dbReference>
<gene>
    <name evidence="7" type="ORF">PQJ61_07755</name>
</gene>
<evidence type="ECO:0000256" key="1">
    <source>
        <dbReference type="ARBA" id="ARBA00004196"/>
    </source>
</evidence>
<evidence type="ECO:0000313" key="8">
    <source>
        <dbReference type="Proteomes" id="UP001221217"/>
    </source>
</evidence>
<dbReference type="GO" id="GO:0022857">
    <property type="term" value="F:transmembrane transporter activity"/>
    <property type="evidence" value="ECO:0007669"/>
    <property type="project" value="InterPro"/>
</dbReference>
<keyword evidence="5" id="KW-0812">Transmembrane</keyword>
<comment type="similarity">
    <text evidence="2">Belongs to the membrane fusion protein (MFP) (TC 8.A.1) family.</text>
</comment>
<dbReference type="Proteomes" id="UP001221217">
    <property type="component" value="Unassembled WGS sequence"/>
</dbReference>
<dbReference type="PANTHER" id="PTHR32347:SF14">
    <property type="entry name" value="EFFLUX SYSTEM COMPONENT YKNX-RELATED"/>
    <property type="match status" value="1"/>
</dbReference>
<dbReference type="Gene3D" id="1.10.287.470">
    <property type="entry name" value="Helix hairpin bin"/>
    <property type="match status" value="1"/>
</dbReference>
<sequence length="431" mass="47313">MSMEQERIVNIENVGPSSSKKKRFGRIITLAVIAAIGAGVFLFFKFQESAETVSIKSYETAKVYAGELISTTEASGTVVLPAQVTIVSPEDGYTDELLTEEGAIITTEDILATLEVPDLEDELDTLTVSLKQAEIELESIITGYEYQIKTLNLSIERLAEDIKDAEEDVAAYKELAELKSSRETDYEDAVDVLEELLEEKEDYEISLEEAKVMMNIDIRKQEASISQIETNLEITKEDIEDSRIKSPIAGEVLSINEDLAIEGSVIEEADELFIVADRAQSYIDFDVYEQYADLLEIGGEMTVTIGSDTMKAEIVKIGKIASMDSDGLSAMITVRAKPITEETLTPGASAVASITLGVEENVLMIPRGAYLTTGSQKWVYKVEDGKAYKTQVTYGSIEGTTVEILSGLKAGDKIITSSYQSFIDEELVVLK</sequence>
<evidence type="ECO:0000313" key="7">
    <source>
        <dbReference type="EMBL" id="MDC7226645.1"/>
    </source>
</evidence>
<keyword evidence="3 4" id="KW-0175">Coiled coil</keyword>
<evidence type="ECO:0000256" key="5">
    <source>
        <dbReference type="SAM" id="Phobius"/>
    </source>
</evidence>
<dbReference type="Gene3D" id="2.40.30.170">
    <property type="match status" value="1"/>
</dbReference>
<dbReference type="InterPro" id="IPR058637">
    <property type="entry name" value="YknX-like_C"/>
</dbReference>
<name>A0AAJ1ICC2_9SPIO</name>
<dbReference type="EMBL" id="JAQQAL010000015">
    <property type="protein sequence ID" value="MDC7226645.1"/>
    <property type="molecule type" value="Genomic_DNA"/>
</dbReference>
<dbReference type="Gene3D" id="2.40.420.20">
    <property type="match status" value="1"/>
</dbReference>
<evidence type="ECO:0000256" key="3">
    <source>
        <dbReference type="ARBA" id="ARBA00023054"/>
    </source>
</evidence>
<comment type="subcellular location">
    <subcellularLocation>
        <location evidence="1">Cell envelope</location>
    </subcellularLocation>
</comment>
<keyword evidence="5" id="KW-0472">Membrane</keyword>
<accession>A0AAJ1ICC2</accession>
<dbReference type="NCBIfam" id="TIGR01730">
    <property type="entry name" value="RND_mfp"/>
    <property type="match status" value="1"/>
</dbReference>
<feature type="domain" description="YknX-like C-terminal permuted SH3-like" evidence="6">
    <location>
        <begin position="362"/>
        <end position="420"/>
    </location>
</feature>
<dbReference type="InterPro" id="IPR050465">
    <property type="entry name" value="UPF0194_transport"/>
</dbReference>
<dbReference type="Gene3D" id="2.40.50.100">
    <property type="match status" value="1"/>
</dbReference>
<evidence type="ECO:0000259" key="6">
    <source>
        <dbReference type="Pfam" id="PF25989"/>
    </source>
</evidence>
<dbReference type="GO" id="GO:0030313">
    <property type="term" value="C:cell envelope"/>
    <property type="evidence" value="ECO:0007669"/>
    <property type="project" value="UniProtKB-SubCell"/>
</dbReference>
<reference evidence="7 8" key="1">
    <citation type="submission" date="2022-12" db="EMBL/GenBank/DDBJ databases">
        <title>Metagenome assembled genome from gulf of manar.</title>
        <authorList>
            <person name="Kohli P."/>
            <person name="Pk S."/>
            <person name="Venkata Ramana C."/>
            <person name="Sasikala C."/>
        </authorList>
    </citation>
    <scope>NUCLEOTIDE SEQUENCE [LARGE SCALE GENOMIC DNA]</scope>
    <source>
        <strain evidence="7">JB008</strain>
    </source>
</reference>
<evidence type="ECO:0000256" key="2">
    <source>
        <dbReference type="ARBA" id="ARBA00009477"/>
    </source>
</evidence>
<feature type="coiled-coil region" evidence="4">
    <location>
        <begin position="116"/>
        <end position="245"/>
    </location>
</feature>
<protein>
    <submittedName>
        <fullName evidence="7">Efflux RND transporter periplasmic adaptor subunit</fullName>
    </submittedName>
</protein>
<keyword evidence="5" id="KW-1133">Transmembrane helix</keyword>
<dbReference type="Pfam" id="PF25989">
    <property type="entry name" value="YknX_C"/>
    <property type="match status" value="1"/>
</dbReference>